<reference evidence="11 12" key="1">
    <citation type="submission" date="2019-11" db="EMBL/GenBank/DDBJ databases">
        <authorList>
            <person name="He Y."/>
        </authorList>
    </citation>
    <scope>NUCLEOTIDE SEQUENCE [LARGE SCALE GENOMIC DNA]</scope>
    <source>
        <strain evidence="11 12">SCSIO 58843</strain>
    </source>
</reference>
<keyword evidence="4 9" id="KW-0456">Lyase</keyword>
<comment type="catalytic activity">
    <reaction evidence="8 9">
        <text>hydroxymethylbilane = uroporphyrinogen III + H2O</text>
        <dbReference type="Rhea" id="RHEA:18965"/>
        <dbReference type="ChEBI" id="CHEBI:15377"/>
        <dbReference type="ChEBI" id="CHEBI:57308"/>
        <dbReference type="ChEBI" id="CHEBI:57845"/>
        <dbReference type="EC" id="4.2.1.75"/>
    </reaction>
</comment>
<dbReference type="Gene3D" id="3.40.50.10090">
    <property type="match status" value="2"/>
</dbReference>
<organism evidence="11 12">
    <name type="scientific">Actinomarinicola tropica</name>
    <dbReference type="NCBI Taxonomy" id="2789776"/>
    <lineage>
        <taxon>Bacteria</taxon>
        <taxon>Bacillati</taxon>
        <taxon>Actinomycetota</taxon>
        <taxon>Acidimicrobiia</taxon>
        <taxon>Acidimicrobiales</taxon>
        <taxon>Iamiaceae</taxon>
        <taxon>Actinomarinicola</taxon>
    </lineage>
</organism>
<dbReference type="InterPro" id="IPR039793">
    <property type="entry name" value="UROS/Hem4"/>
</dbReference>
<comment type="similarity">
    <text evidence="2 9">Belongs to the uroporphyrinogen-III synthase family.</text>
</comment>
<protein>
    <recommendedName>
        <fullName evidence="7 9">Uroporphyrinogen-III synthase</fullName>
        <ecNumber evidence="3 9">4.2.1.75</ecNumber>
    </recommendedName>
</protein>
<dbReference type="Pfam" id="PF02602">
    <property type="entry name" value="HEM4"/>
    <property type="match status" value="1"/>
</dbReference>
<dbReference type="GO" id="GO:0006782">
    <property type="term" value="P:protoporphyrinogen IX biosynthetic process"/>
    <property type="evidence" value="ECO:0007669"/>
    <property type="project" value="UniProtKB-UniRule"/>
</dbReference>
<keyword evidence="5 9" id="KW-0627">Porphyrin biosynthesis</keyword>
<accession>A0A5Q2RIY4</accession>
<comment type="pathway">
    <text evidence="1 9">Porphyrin-containing compound metabolism; protoporphyrin-IX biosynthesis; coproporphyrinogen-III from 5-aminolevulinate: step 3/4.</text>
</comment>
<dbReference type="SUPFAM" id="SSF69618">
    <property type="entry name" value="HemD-like"/>
    <property type="match status" value="1"/>
</dbReference>
<evidence type="ECO:0000256" key="7">
    <source>
        <dbReference type="ARBA" id="ARBA00040167"/>
    </source>
</evidence>
<dbReference type="InterPro" id="IPR036108">
    <property type="entry name" value="4pyrrol_syn_uPrphyn_synt_sf"/>
</dbReference>
<evidence type="ECO:0000313" key="11">
    <source>
        <dbReference type="EMBL" id="QGG93790.1"/>
    </source>
</evidence>
<dbReference type="PANTHER" id="PTHR38042">
    <property type="entry name" value="UROPORPHYRINOGEN-III SYNTHASE, CHLOROPLASTIC"/>
    <property type="match status" value="1"/>
</dbReference>
<name>A0A5Q2RIY4_9ACTN</name>
<evidence type="ECO:0000259" key="10">
    <source>
        <dbReference type="Pfam" id="PF02602"/>
    </source>
</evidence>
<evidence type="ECO:0000256" key="4">
    <source>
        <dbReference type="ARBA" id="ARBA00023239"/>
    </source>
</evidence>
<evidence type="ECO:0000256" key="8">
    <source>
        <dbReference type="ARBA" id="ARBA00048617"/>
    </source>
</evidence>
<feature type="domain" description="Tetrapyrrole biosynthesis uroporphyrinogen III synthase" evidence="10">
    <location>
        <begin position="26"/>
        <end position="245"/>
    </location>
</feature>
<evidence type="ECO:0000256" key="6">
    <source>
        <dbReference type="ARBA" id="ARBA00037589"/>
    </source>
</evidence>
<comment type="function">
    <text evidence="6 9">Catalyzes cyclization of the linear tetrapyrrole, hydroxymethylbilane, to the macrocyclic uroporphyrinogen III.</text>
</comment>
<dbReference type="KEGG" id="atq:GH723_00950"/>
<dbReference type="AlphaFoldDB" id="A0A5Q2RIY4"/>
<proteinExistence type="inferred from homology"/>
<dbReference type="Proteomes" id="UP000334019">
    <property type="component" value="Chromosome"/>
</dbReference>
<evidence type="ECO:0000256" key="2">
    <source>
        <dbReference type="ARBA" id="ARBA00008133"/>
    </source>
</evidence>
<evidence type="ECO:0000256" key="3">
    <source>
        <dbReference type="ARBA" id="ARBA00013109"/>
    </source>
</evidence>
<evidence type="ECO:0000256" key="5">
    <source>
        <dbReference type="ARBA" id="ARBA00023244"/>
    </source>
</evidence>
<dbReference type="EMBL" id="CP045851">
    <property type="protein sequence ID" value="QGG93790.1"/>
    <property type="molecule type" value="Genomic_DNA"/>
</dbReference>
<dbReference type="CDD" id="cd06578">
    <property type="entry name" value="HemD"/>
    <property type="match status" value="1"/>
</dbReference>
<evidence type="ECO:0000256" key="1">
    <source>
        <dbReference type="ARBA" id="ARBA00004772"/>
    </source>
</evidence>
<evidence type="ECO:0000256" key="9">
    <source>
        <dbReference type="RuleBase" id="RU366031"/>
    </source>
</evidence>
<gene>
    <name evidence="11" type="ORF">GH723_00950</name>
</gene>
<dbReference type="UniPathway" id="UPA00251">
    <property type="reaction ID" value="UER00320"/>
</dbReference>
<dbReference type="GO" id="GO:0006780">
    <property type="term" value="P:uroporphyrinogen III biosynthetic process"/>
    <property type="evidence" value="ECO:0007669"/>
    <property type="project" value="UniProtKB-UniRule"/>
</dbReference>
<keyword evidence="12" id="KW-1185">Reference proteome</keyword>
<sequence length="259" mass="26244">MPVTDPTPPLAGRTVVVTRATTQASTLVDALTAHGARIVAVPVIAIADASDGGTALHGALDDLSSYDWLVVTSANGADRVADRLDPSRLETVATRVAAIGPGTVDALARHGIAVDLVPERFVAEGLLAAFPPVPPGGGRVLLAQAAAARPVLREGLVAAGWTVDAVEAYRTVHPVLDPDLVARAARADAITFTSASTVRGYVAAAGPDAVPQVVASIGPITSAAARELGIRVAVEAEEHTIDGLAAALVQHIRSLRSGG</sequence>
<dbReference type="PANTHER" id="PTHR38042:SF1">
    <property type="entry name" value="UROPORPHYRINOGEN-III SYNTHASE, CHLOROPLASTIC"/>
    <property type="match status" value="1"/>
</dbReference>
<dbReference type="EC" id="4.2.1.75" evidence="3 9"/>
<evidence type="ECO:0000313" key="12">
    <source>
        <dbReference type="Proteomes" id="UP000334019"/>
    </source>
</evidence>
<dbReference type="InterPro" id="IPR003754">
    <property type="entry name" value="4pyrrol_synth_uPrphyn_synth"/>
</dbReference>
<dbReference type="GO" id="GO:0004852">
    <property type="term" value="F:uroporphyrinogen-III synthase activity"/>
    <property type="evidence" value="ECO:0007669"/>
    <property type="project" value="UniProtKB-UniRule"/>
</dbReference>